<accession>A0A2T4UET5</accession>
<dbReference type="Proteomes" id="UP000240739">
    <property type="component" value="Unassembled WGS sequence"/>
</dbReference>
<evidence type="ECO:0000313" key="1">
    <source>
        <dbReference type="EMBL" id="PTL56299.1"/>
    </source>
</evidence>
<keyword evidence="2" id="KW-1185">Reference proteome</keyword>
<evidence type="ECO:0008006" key="3">
    <source>
        <dbReference type="Google" id="ProtNLM"/>
    </source>
</evidence>
<protein>
    <recommendedName>
        <fullName evidence="3">Lipoprotein</fullName>
    </recommendedName>
</protein>
<dbReference type="PROSITE" id="PS51257">
    <property type="entry name" value="PROKAR_LIPOPROTEIN"/>
    <property type="match status" value="1"/>
</dbReference>
<gene>
    <name evidence="1" type="ORF">C7Y72_15095</name>
</gene>
<dbReference type="AlphaFoldDB" id="A0A2T4UET5"/>
<organism evidence="1 2">
    <name type="scientific">Paraconexibacter algicola</name>
    <dbReference type="NCBI Taxonomy" id="2133960"/>
    <lineage>
        <taxon>Bacteria</taxon>
        <taxon>Bacillati</taxon>
        <taxon>Actinomycetota</taxon>
        <taxon>Thermoleophilia</taxon>
        <taxon>Solirubrobacterales</taxon>
        <taxon>Paraconexibacteraceae</taxon>
        <taxon>Paraconexibacter</taxon>
    </lineage>
</organism>
<proteinExistence type="predicted"/>
<evidence type="ECO:0000313" key="2">
    <source>
        <dbReference type="Proteomes" id="UP000240739"/>
    </source>
</evidence>
<sequence>MRERAGERGAGRGAVPGVVAAVGCLVLAGCGAQPSGDVDERAATYEVEVVRASFPEQQRVSLTSDLVLTVRNRGDRDLPELAVTVWTGNAGVEAPKPEKPFSLPAADARAGDRAVAVWVPTPGFPKIRPAGAADDAALARRPDGGAEIAQTDTFAFGPLAAGATRTVVWRVTAVRAGRYRLNYAVAAGLAGRARAVDATGATPAGRLPVRITAAPSGCVVDDRGRTSGDCDD</sequence>
<comment type="caution">
    <text evidence="1">The sequence shown here is derived from an EMBL/GenBank/DDBJ whole genome shotgun (WGS) entry which is preliminary data.</text>
</comment>
<dbReference type="EMBL" id="PYYB01000002">
    <property type="protein sequence ID" value="PTL56299.1"/>
    <property type="molecule type" value="Genomic_DNA"/>
</dbReference>
<name>A0A2T4UET5_9ACTN</name>
<reference evidence="1 2" key="1">
    <citation type="submission" date="2018-03" db="EMBL/GenBank/DDBJ databases">
        <title>Aquarubrobacter algicola gen. nov., sp. nov., a novel actinobacterium isolated from shallow eutrophic lake during the end of cyanobacterial harmful algal blooms.</title>
        <authorList>
            <person name="Chun S.J."/>
        </authorList>
    </citation>
    <scope>NUCLEOTIDE SEQUENCE [LARGE SCALE GENOMIC DNA]</scope>
    <source>
        <strain evidence="1 2">Seoho-28</strain>
    </source>
</reference>
<dbReference type="RefSeq" id="WP_107570018.1">
    <property type="nucleotide sequence ID" value="NZ_PYYB01000002.1"/>
</dbReference>